<sequence length="116" mass="12653">MSEQINVTTDGKVVKEILREGNGPVAQRGQKVDVHYVGTLTNGNKFDSSRDRKEAFQFTIGQGVIAGWSAGVATMKVGELSKFTIAPEYAYGNRGFPGLIPANSTLIFEIELLKIY</sequence>
<evidence type="ECO:0000313" key="8">
    <source>
        <dbReference type="Proteomes" id="UP000179807"/>
    </source>
</evidence>
<organism evidence="7 8">
    <name type="scientific">Tritrichomonas foetus</name>
    <dbReference type="NCBI Taxonomy" id="1144522"/>
    <lineage>
        <taxon>Eukaryota</taxon>
        <taxon>Metamonada</taxon>
        <taxon>Parabasalia</taxon>
        <taxon>Tritrichomonadida</taxon>
        <taxon>Tritrichomonadidae</taxon>
        <taxon>Tritrichomonas</taxon>
    </lineage>
</organism>
<dbReference type="InterPro" id="IPR050689">
    <property type="entry name" value="FKBP-type_PPIase"/>
</dbReference>
<dbReference type="Proteomes" id="UP000179807">
    <property type="component" value="Unassembled WGS sequence"/>
</dbReference>
<dbReference type="RefSeq" id="XP_068347583.1">
    <property type="nucleotide sequence ID" value="XM_068512591.1"/>
</dbReference>
<dbReference type="InterPro" id="IPR046357">
    <property type="entry name" value="PPIase_dom_sf"/>
</dbReference>
<evidence type="ECO:0000256" key="3">
    <source>
        <dbReference type="ARBA" id="ARBA00023110"/>
    </source>
</evidence>
<evidence type="ECO:0000259" key="6">
    <source>
        <dbReference type="PROSITE" id="PS50059"/>
    </source>
</evidence>
<comment type="catalytic activity">
    <reaction evidence="1 5">
        <text>[protein]-peptidylproline (omega=180) = [protein]-peptidylproline (omega=0)</text>
        <dbReference type="Rhea" id="RHEA:16237"/>
        <dbReference type="Rhea" id="RHEA-COMP:10747"/>
        <dbReference type="Rhea" id="RHEA-COMP:10748"/>
        <dbReference type="ChEBI" id="CHEBI:83833"/>
        <dbReference type="ChEBI" id="CHEBI:83834"/>
        <dbReference type="EC" id="5.2.1.8"/>
    </reaction>
</comment>
<dbReference type="GeneID" id="94847295"/>
<evidence type="ECO:0000256" key="5">
    <source>
        <dbReference type="PROSITE-ProRule" id="PRU00277"/>
    </source>
</evidence>
<protein>
    <recommendedName>
        <fullName evidence="2 5">peptidylprolyl isomerase</fullName>
        <ecNumber evidence="2 5">5.2.1.8</ecNumber>
    </recommendedName>
</protein>
<feature type="domain" description="PPIase FKBP-type" evidence="6">
    <location>
        <begin position="29"/>
        <end position="116"/>
    </location>
</feature>
<name>A0A1J4J5B2_9EUKA</name>
<dbReference type="SUPFAM" id="SSF54534">
    <property type="entry name" value="FKBP-like"/>
    <property type="match status" value="1"/>
</dbReference>
<reference evidence="7" key="1">
    <citation type="submission" date="2016-10" db="EMBL/GenBank/DDBJ databases">
        <authorList>
            <person name="Benchimol M."/>
            <person name="Almeida L.G."/>
            <person name="Vasconcelos A.T."/>
            <person name="Perreira-Neves A."/>
            <person name="Rosa I.A."/>
            <person name="Tasca T."/>
            <person name="Bogo M.R."/>
            <person name="de Souza W."/>
        </authorList>
    </citation>
    <scope>NUCLEOTIDE SEQUENCE [LARGE SCALE GENOMIC DNA]</scope>
    <source>
        <strain evidence="7">K</strain>
    </source>
</reference>
<keyword evidence="3 5" id="KW-0697">Rotamase</keyword>
<dbReference type="GO" id="GO:0005737">
    <property type="term" value="C:cytoplasm"/>
    <property type="evidence" value="ECO:0007669"/>
    <property type="project" value="TreeGrafter"/>
</dbReference>
<dbReference type="GO" id="GO:0003755">
    <property type="term" value="F:peptidyl-prolyl cis-trans isomerase activity"/>
    <property type="evidence" value="ECO:0007669"/>
    <property type="project" value="UniProtKB-KW"/>
</dbReference>
<dbReference type="InterPro" id="IPR001179">
    <property type="entry name" value="PPIase_FKBP_dom"/>
</dbReference>
<dbReference type="EMBL" id="MLAK01001316">
    <property type="protein sequence ID" value="OHS94446.1"/>
    <property type="molecule type" value="Genomic_DNA"/>
</dbReference>
<evidence type="ECO:0000256" key="4">
    <source>
        <dbReference type="ARBA" id="ARBA00023235"/>
    </source>
</evidence>
<dbReference type="VEuPathDB" id="TrichDB:TRFO_39354"/>
<keyword evidence="8" id="KW-1185">Reference proteome</keyword>
<proteinExistence type="predicted"/>
<dbReference type="EC" id="5.2.1.8" evidence="2 5"/>
<dbReference type="PANTHER" id="PTHR10516">
    <property type="entry name" value="PEPTIDYL-PROLYL CIS-TRANS ISOMERASE"/>
    <property type="match status" value="1"/>
</dbReference>
<dbReference type="FunFam" id="3.10.50.40:FF:000025">
    <property type="entry name" value="Peptidylprolyl isomerase"/>
    <property type="match status" value="1"/>
</dbReference>
<dbReference type="PANTHER" id="PTHR10516:SF443">
    <property type="entry name" value="FK506-BINDING PROTEIN 59-RELATED"/>
    <property type="match status" value="1"/>
</dbReference>
<dbReference type="Gene3D" id="3.10.50.40">
    <property type="match status" value="1"/>
</dbReference>
<accession>A0A1J4J5B2</accession>
<evidence type="ECO:0000256" key="2">
    <source>
        <dbReference type="ARBA" id="ARBA00013194"/>
    </source>
</evidence>
<evidence type="ECO:0000256" key="1">
    <source>
        <dbReference type="ARBA" id="ARBA00000971"/>
    </source>
</evidence>
<dbReference type="OrthoDB" id="1902587at2759"/>
<dbReference type="Pfam" id="PF00254">
    <property type="entry name" value="FKBP_C"/>
    <property type="match status" value="1"/>
</dbReference>
<comment type="caution">
    <text evidence="7">The sequence shown here is derived from an EMBL/GenBank/DDBJ whole genome shotgun (WGS) entry which is preliminary data.</text>
</comment>
<keyword evidence="4 5" id="KW-0413">Isomerase</keyword>
<dbReference type="AlphaFoldDB" id="A0A1J4J5B2"/>
<dbReference type="PROSITE" id="PS50059">
    <property type="entry name" value="FKBP_PPIASE"/>
    <property type="match status" value="1"/>
</dbReference>
<evidence type="ECO:0000313" key="7">
    <source>
        <dbReference type="EMBL" id="OHS94446.1"/>
    </source>
</evidence>
<gene>
    <name evidence="7" type="ORF">TRFO_39354</name>
</gene>